<keyword evidence="4" id="KW-1003">Cell membrane</keyword>
<evidence type="ECO:0000256" key="1">
    <source>
        <dbReference type="ARBA" id="ARBA00004429"/>
    </source>
</evidence>
<gene>
    <name evidence="10" type="ORF">BAU06_22035</name>
    <name evidence="11" type="ORF">BAU08_22565</name>
</gene>
<dbReference type="InterPro" id="IPR010065">
    <property type="entry name" value="AA_ABC_transptr_permease_3TM"/>
</dbReference>
<dbReference type="PANTHER" id="PTHR30614:SF34">
    <property type="entry name" value="BLR6398 PROTEIN"/>
    <property type="match status" value="1"/>
</dbReference>
<name>A0A193G272_9BORD</name>
<dbReference type="GO" id="GO:0043190">
    <property type="term" value="C:ATP-binding cassette (ABC) transporter complex"/>
    <property type="evidence" value="ECO:0007669"/>
    <property type="project" value="InterPro"/>
</dbReference>
<dbReference type="KEGG" id="bbro:BAU06_22035"/>
<dbReference type="InterPro" id="IPR035906">
    <property type="entry name" value="MetI-like_sf"/>
</dbReference>
<dbReference type="Pfam" id="PF00528">
    <property type="entry name" value="BPD_transp_1"/>
    <property type="match status" value="1"/>
</dbReference>
<reference evidence="12 13" key="1">
    <citation type="submission" date="2016-06" db="EMBL/GenBank/DDBJ databases">
        <title>Complete genome sequences of Bordetella bronchialis and Bordetella flabilis.</title>
        <authorList>
            <person name="LiPuma J.J."/>
            <person name="Spilker T."/>
        </authorList>
    </citation>
    <scope>NUCLEOTIDE SEQUENCE [LARGE SCALE GENOMIC DNA]</scope>
    <source>
        <strain evidence="11 13">AU17976</strain>
        <strain evidence="10 12">AU3182</strain>
    </source>
</reference>
<evidence type="ECO:0000256" key="7">
    <source>
        <dbReference type="ARBA" id="ARBA00023136"/>
    </source>
</evidence>
<keyword evidence="6 8" id="KW-1133">Transmembrane helix</keyword>
<keyword evidence="3 8" id="KW-0813">Transport</keyword>
<dbReference type="CDD" id="cd06261">
    <property type="entry name" value="TM_PBP2"/>
    <property type="match status" value="1"/>
</dbReference>
<dbReference type="InterPro" id="IPR043429">
    <property type="entry name" value="ArtM/GltK/GlnP/TcyL/YhdX-like"/>
</dbReference>
<organism evidence="11 13">
    <name type="scientific">Bordetella bronchialis</name>
    <dbReference type="NCBI Taxonomy" id="463025"/>
    <lineage>
        <taxon>Bacteria</taxon>
        <taxon>Pseudomonadati</taxon>
        <taxon>Pseudomonadota</taxon>
        <taxon>Betaproteobacteria</taxon>
        <taxon>Burkholderiales</taxon>
        <taxon>Alcaligenaceae</taxon>
        <taxon>Bordetella</taxon>
    </lineage>
</organism>
<feature type="domain" description="ABC transmembrane type-1" evidence="9">
    <location>
        <begin position="25"/>
        <end position="214"/>
    </location>
</feature>
<feature type="transmembrane region" description="Helical" evidence="8">
    <location>
        <begin position="29"/>
        <end position="53"/>
    </location>
</feature>
<dbReference type="GO" id="GO:0022857">
    <property type="term" value="F:transmembrane transporter activity"/>
    <property type="evidence" value="ECO:0007669"/>
    <property type="project" value="InterPro"/>
</dbReference>
<keyword evidence="5 8" id="KW-0812">Transmembrane</keyword>
<comment type="subcellular location">
    <subcellularLocation>
        <location evidence="1">Cell inner membrane</location>
        <topology evidence="1">Multi-pass membrane protein</topology>
    </subcellularLocation>
    <subcellularLocation>
        <location evidence="8">Cell membrane</location>
        <topology evidence="8">Multi-pass membrane protein</topology>
    </subcellularLocation>
</comment>
<comment type="similarity">
    <text evidence="2">Belongs to the binding-protein-dependent transport system permease family. HisMQ subfamily.</text>
</comment>
<evidence type="ECO:0000256" key="3">
    <source>
        <dbReference type="ARBA" id="ARBA00022448"/>
    </source>
</evidence>
<evidence type="ECO:0000313" key="13">
    <source>
        <dbReference type="Proteomes" id="UP000092213"/>
    </source>
</evidence>
<evidence type="ECO:0000256" key="2">
    <source>
        <dbReference type="ARBA" id="ARBA00010072"/>
    </source>
</evidence>
<dbReference type="NCBIfam" id="TIGR01726">
    <property type="entry name" value="HEQRo_perm_3TM"/>
    <property type="match status" value="1"/>
</dbReference>
<keyword evidence="12" id="KW-1185">Reference proteome</keyword>
<evidence type="ECO:0000256" key="8">
    <source>
        <dbReference type="RuleBase" id="RU363032"/>
    </source>
</evidence>
<dbReference type="STRING" id="463025.BAU08_22565"/>
<evidence type="ECO:0000259" key="9">
    <source>
        <dbReference type="PROSITE" id="PS50928"/>
    </source>
</evidence>
<dbReference type="Proteomes" id="UP000091897">
    <property type="component" value="Chromosome"/>
</dbReference>
<protein>
    <submittedName>
        <fullName evidence="11">Polar amino acid ABC transporter permease</fullName>
    </submittedName>
</protein>
<dbReference type="AlphaFoldDB" id="A0A193G272"/>
<evidence type="ECO:0000313" key="12">
    <source>
        <dbReference type="Proteomes" id="UP000091897"/>
    </source>
</evidence>
<dbReference type="PANTHER" id="PTHR30614">
    <property type="entry name" value="MEMBRANE COMPONENT OF AMINO ACID ABC TRANSPORTER"/>
    <property type="match status" value="1"/>
</dbReference>
<feature type="transmembrane region" description="Helical" evidence="8">
    <location>
        <begin position="195"/>
        <end position="214"/>
    </location>
</feature>
<dbReference type="OrthoDB" id="9814902at2"/>
<dbReference type="GO" id="GO:0006865">
    <property type="term" value="P:amino acid transport"/>
    <property type="evidence" value="ECO:0007669"/>
    <property type="project" value="TreeGrafter"/>
</dbReference>
<evidence type="ECO:0000256" key="5">
    <source>
        <dbReference type="ARBA" id="ARBA00022692"/>
    </source>
</evidence>
<dbReference type="RefSeq" id="WP_066359537.1">
    <property type="nucleotide sequence ID" value="NZ_CBCSFJ010000004.1"/>
</dbReference>
<evidence type="ECO:0000313" key="11">
    <source>
        <dbReference type="EMBL" id="ANN73768.1"/>
    </source>
</evidence>
<evidence type="ECO:0000256" key="6">
    <source>
        <dbReference type="ARBA" id="ARBA00022989"/>
    </source>
</evidence>
<keyword evidence="7 8" id="KW-0472">Membrane</keyword>
<evidence type="ECO:0000313" key="10">
    <source>
        <dbReference type="EMBL" id="ANN69840.1"/>
    </source>
</evidence>
<proteinExistence type="inferred from homology"/>
<sequence length="224" mass="24779">MDELLQNFFNLDIYRSVAPYLLQGLGRTLMLSAIVIPVGLASGLAIGVLSITLKRRWARFLLAAYIDFFRALPPLVLLIFIYFGAPFLGLDLPKLLAVAIGFMLNNSSYYGEVFRAGLESVPRGQIEAARSTGLSAAQTLWHIQIPQATRNVMPDLISNTLEVVKLTTLASAVALPELLRVARDAQSLVYNPSPIVLAALFYLALLWPVVRLLSRLEHRHIAPR</sequence>
<dbReference type="EMBL" id="CP016170">
    <property type="protein sequence ID" value="ANN69840.1"/>
    <property type="molecule type" value="Genomic_DNA"/>
</dbReference>
<dbReference type="PROSITE" id="PS50928">
    <property type="entry name" value="ABC_TM1"/>
    <property type="match status" value="1"/>
</dbReference>
<dbReference type="InterPro" id="IPR000515">
    <property type="entry name" value="MetI-like"/>
</dbReference>
<evidence type="ECO:0000256" key="4">
    <source>
        <dbReference type="ARBA" id="ARBA00022475"/>
    </source>
</evidence>
<accession>A0A193G272</accession>
<feature type="transmembrane region" description="Helical" evidence="8">
    <location>
        <begin position="60"/>
        <end position="85"/>
    </location>
</feature>
<dbReference type="Proteomes" id="UP000092213">
    <property type="component" value="Chromosome"/>
</dbReference>
<dbReference type="Gene3D" id="1.10.3720.10">
    <property type="entry name" value="MetI-like"/>
    <property type="match status" value="1"/>
</dbReference>
<dbReference type="EMBL" id="CP016171">
    <property type="protein sequence ID" value="ANN73768.1"/>
    <property type="molecule type" value="Genomic_DNA"/>
</dbReference>
<dbReference type="SUPFAM" id="SSF161098">
    <property type="entry name" value="MetI-like"/>
    <property type="match status" value="1"/>
</dbReference>